<dbReference type="GO" id="GO:0032502">
    <property type="term" value="P:developmental process"/>
    <property type="evidence" value="ECO:0007669"/>
    <property type="project" value="TreeGrafter"/>
</dbReference>
<evidence type="ECO:0000313" key="2">
    <source>
        <dbReference type="EMBL" id="KIM78501.1"/>
    </source>
</evidence>
<dbReference type="PANTHER" id="PTHR31196">
    <property type="entry name" value="RNA POLYMERASE II NUCLEAR LOCALIZATION PROTEIN SLC7A6OS-RELATED"/>
    <property type="match status" value="1"/>
</dbReference>
<dbReference type="AlphaFoldDB" id="A0A0C3FEZ4"/>
<feature type="region of interest" description="Disordered" evidence="1">
    <location>
        <begin position="73"/>
        <end position="144"/>
    </location>
</feature>
<name>A0A0C3FEZ4_PILCF</name>
<dbReference type="PANTHER" id="PTHR31196:SF2">
    <property type="entry name" value="RNA POLYMERASE II NUCLEAR LOCALIZATION PROTEIN SLC7A6OS-RELATED"/>
    <property type="match status" value="1"/>
</dbReference>
<evidence type="ECO:0000256" key="1">
    <source>
        <dbReference type="SAM" id="MobiDB-lite"/>
    </source>
</evidence>
<proteinExistence type="predicted"/>
<dbReference type="STRING" id="765440.A0A0C3FEZ4"/>
<dbReference type="InParanoid" id="A0A0C3FEZ4"/>
<dbReference type="OrthoDB" id="6255506at2759"/>
<organism evidence="2 3">
    <name type="scientific">Piloderma croceum (strain F 1598)</name>
    <dbReference type="NCBI Taxonomy" id="765440"/>
    <lineage>
        <taxon>Eukaryota</taxon>
        <taxon>Fungi</taxon>
        <taxon>Dikarya</taxon>
        <taxon>Basidiomycota</taxon>
        <taxon>Agaricomycotina</taxon>
        <taxon>Agaricomycetes</taxon>
        <taxon>Agaricomycetidae</taxon>
        <taxon>Atheliales</taxon>
        <taxon>Atheliaceae</taxon>
        <taxon>Piloderma</taxon>
    </lineage>
</organism>
<keyword evidence="3" id="KW-1185">Reference proteome</keyword>
<protein>
    <submittedName>
        <fullName evidence="2">Uncharacterized protein</fullName>
    </submittedName>
</protein>
<dbReference type="FunCoup" id="A0A0C3FEZ4">
    <property type="interactions" value="172"/>
</dbReference>
<reference evidence="2 3" key="1">
    <citation type="submission" date="2014-04" db="EMBL/GenBank/DDBJ databases">
        <authorList>
            <consortium name="DOE Joint Genome Institute"/>
            <person name="Kuo A."/>
            <person name="Tarkka M."/>
            <person name="Buscot F."/>
            <person name="Kohler A."/>
            <person name="Nagy L.G."/>
            <person name="Floudas D."/>
            <person name="Copeland A."/>
            <person name="Barry K.W."/>
            <person name="Cichocki N."/>
            <person name="Veneault-Fourrey C."/>
            <person name="LaButti K."/>
            <person name="Lindquist E.A."/>
            <person name="Lipzen A."/>
            <person name="Lundell T."/>
            <person name="Morin E."/>
            <person name="Murat C."/>
            <person name="Sun H."/>
            <person name="Tunlid A."/>
            <person name="Henrissat B."/>
            <person name="Grigoriev I.V."/>
            <person name="Hibbett D.S."/>
            <person name="Martin F."/>
            <person name="Nordberg H.P."/>
            <person name="Cantor M.N."/>
            <person name="Hua S.X."/>
        </authorList>
    </citation>
    <scope>NUCLEOTIDE SEQUENCE [LARGE SCALE GENOMIC DNA]</scope>
    <source>
        <strain evidence="2 3">F 1598</strain>
    </source>
</reference>
<dbReference type="InterPro" id="IPR040218">
    <property type="entry name" value="SLC7A6OS"/>
</dbReference>
<dbReference type="Proteomes" id="UP000054166">
    <property type="component" value="Unassembled WGS sequence"/>
</dbReference>
<dbReference type="HOGENOM" id="CLU_052837_0_0_1"/>
<dbReference type="EMBL" id="KN833016">
    <property type="protein sequence ID" value="KIM78501.1"/>
    <property type="molecule type" value="Genomic_DNA"/>
</dbReference>
<evidence type="ECO:0000313" key="3">
    <source>
        <dbReference type="Proteomes" id="UP000054166"/>
    </source>
</evidence>
<accession>A0A0C3FEZ4</accession>
<feature type="compositionally biased region" description="Basic and acidic residues" evidence="1">
    <location>
        <begin position="104"/>
        <end position="127"/>
    </location>
</feature>
<reference evidence="3" key="2">
    <citation type="submission" date="2015-01" db="EMBL/GenBank/DDBJ databases">
        <title>Evolutionary Origins and Diversification of the Mycorrhizal Mutualists.</title>
        <authorList>
            <consortium name="DOE Joint Genome Institute"/>
            <consortium name="Mycorrhizal Genomics Consortium"/>
            <person name="Kohler A."/>
            <person name="Kuo A."/>
            <person name="Nagy L.G."/>
            <person name="Floudas D."/>
            <person name="Copeland A."/>
            <person name="Barry K.W."/>
            <person name="Cichocki N."/>
            <person name="Veneault-Fourrey C."/>
            <person name="LaButti K."/>
            <person name="Lindquist E.A."/>
            <person name="Lipzen A."/>
            <person name="Lundell T."/>
            <person name="Morin E."/>
            <person name="Murat C."/>
            <person name="Riley R."/>
            <person name="Ohm R."/>
            <person name="Sun H."/>
            <person name="Tunlid A."/>
            <person name="Henrissat B."/>
            <person name="Grigoriev I.V."/>
            <person name="Hibbett D.S."/>
            <person name="Martin F."/>
        </authorList>
    </citation>
    <scope>NUCLEOTIDE SEQUENCE [LARGE SCALE GENOMIC DNA]</scope>
    <source>
        <strain evidence="3">F 1598</strain>
    </source>
</reference>
<gene>
    <name evidence="2" type="ORF">PILCRDRAFT_824407</name>
</gene>
<feature type="region of interest" description="Disordered" evidence="1">
    <location>
        <begin position="191"/>
        <end position="211"/>
    </location>
</feature>
<feature type="compositionally biased region" description="Low complexity" evidence="1">
    <location>
        <begin position="192"/>
        <end position="204"/>
    </location>
</feature>
<sequence length="262" mass="29672">MMDVDPQQPQQYTILRIKRKRTDEPLDALVVENRARKKRSPRGLNIFQFAQTVEQDAWEDEKRRKDLREQISRLAKETSNNSVEAPPSALPTAEQKPPPSIGRPPKDDPSRRYTIVKQDESGNEKPRLPTSPPKVISHKDLPPKQTDFKMYDAILYGDGGIPAPTFDSDMDKFLPMLTDYLKIHDISPPGSPSAATSAAKSSVPIPESKSQGDDYVWDVFYHRPTTLSEWNAAIANIGTLCVYFFYFDWQGFLVSCFLNLVG</sequence>